<name>A0A3P1SMV0_9GAMM</name>
<feature type="transmembrane region" description="Helical" evidence="7">
    <location>
        <begin position="170"/>
        <end position="190"/>
    </location>
</feature>
<protein>
    <submittedName>
        <fullName evidence="8">DoxX family membrane protein</fullName>
    </submittedName>
</protein>
<keyword evidence="3" id="KW-1003">Cell membrane</keyword>
<keyword evidence="4 7" id="KW-0812">Transmembrane</keyword>
<evidence type="ECO:0000256" key="2">
    <source>
        <dbReference type="ARBA" id="ARBA00006679"/>
    </source>
</evidence>
<dbReference type="RefSeq" id="WP_124927422.1">
    <property type="nucleotide sequence ID" value="NZ_BMOH01000004.1"/>
</dbReference>
<sequence>MANALIKHTNSLHDLLDKTRMMEGVAPLLLRLYLAPIMIQAGYNKLSHFEDTAAWFGNPDWGLGLPMPEVMAAMAAGTEFFGGILLIIGFAVRWISIPLMITMIVAAVTVHLENGWLAIADSSSWLANERVMEAGERLARAKSILQDNSNYDWITGRGSVVVLNNGIEFAATYFIMLLSLFFTGAGRYFSVDYWVARGLRTPAQV</sequence>
<evidence type="ECO:0000256" key="6">
    <source>
        <dbReference type="ARBA" id="ARBA00023136"/>
    </source>
</evidence>
<comment type="caution">
    <text evidence="8">The sequence shown here is derived from an EMBL/GenBank/DDBJ whole genome shotgun (WGS) entry which is preliminary data.</text>
</comment>
<dbReference type="OrthoDB" id="346004at2"/>
<feature type="transmembrane region" description="Helical" evidence="7">
    <location>
        <begin position="70"/>
        <end position="92"/>
    </location>
</feature>
<proteinExistence type="inferred from homology"/>
<evidence type="ECO:0000256" key="4">
    <source>
        <dbReference type="ARBA" id="ARBA00022692"/>
    </source>
</evidence>
<dbReference type="Pfam" id="PF07681">
    <property type="entry name" value="DoxX"/>
    <property type="match status" value="1"/>
</dbReference>
<reference evidence="8 9" key="1">
    <citation type="submission" date="2018-11" db="EMBL/GenBank/DDBJ databases">
        <title>The draft genome sequence of Amphritea balenae JAMM 1525T.</title>
        <authorList>
            <person name="Fang Z."/>
            <person name="Zhang Y."/>
            <person name="Han X."/>
        </authorList>
    </citation>
    <scope>NUCLEOTIDE SEQUENCE [LARGE SCALE GENOMIC DNA]</scope>
    <source>
        <strain evidence="8 9">JAMM 1525</strain>
    </source>
</reference>
<dbReference type="InterPro" id="IPR032808">
    <property type="entry name" value="DoxX"/>
</dbReference>
<accession>A0A3P1SMV0</accession>
<evidence type="ECO:0000256" key="7">
    <source>
        <dbReference type="SAM" id="Phobius"/>
    </source>
</evidence>
<feature type="transmembrane region" description="Helical" evidence="7">
    <location>
        <begin position="99"/>
        <end position="119"/>
    </location>
</feature>
<evidence type="ECO:0000256" key="5">
    <source>
        <dbReference type="ARBA" id="ARBA00022989"/>
    </source>
</evidence>
<feature type="transmembrane region" description="Helical" evidence="7">
    <location>
        <begin position="21"/>
        <end position="43"/>
    </location>
</feature>
<keyword evidence="6 7" id="KW-0472">Membrane</keyword>
<organism evidence="8 9">
    <name type="scientific">Amphritea balenae</name>
    <dbReference type="NCBI Taxonomy" id="452629"/>
    <lineage>
        <taxon>Bacteria</taxon>
        <taxon>Pseudomonadati</taxon>
        <taxon>Pseudomonadota</taxon>
        <taxon>Gammaproteobacteria</taxon>
        <taxon>Oceanospirillales</taxon>
        <taxon>Oceanospirillaceae</taxon>
        <taxon>Amphritea</taxon>
    </lineage>
</organism>
<comment type="subcellular location">
    <subcellularLocation>
        <location evidence="1">Cell membrane</location>
        <topology evidence="1">Multi-pass membrane protein</topology>
    </subcellularLocation>
</comment>
<dbReference type="EMBL" id="RQXV01000011">
    <property type="protein sequence ID" value="RRC97582.1"/>
    <property type="molecule type" value="Genomic_DNA"/>
</dbReference>
<comment type="similarity">
    <text evidence="2">Belongs to the DoxX family.</text>
</comment>
<dbReference type="PANTHER" id="PTHR33452:SF19">
    <property type="entry name" value="DOXX FAMILY PROTEIN"/>
    <property type="match status" value="1"/>
</dbReference>
<evidence type="ECO:0000313" key="9">
    <source>
        <dbReference type="Proteomes" id="UP000267535"/>
    </source>
</evidence>
<dbReference type="PANTHER" id="PTHR33452">
    <property type="entry name" value="OXIDOREDUCTASE CATD-RELATED"/>
    <property type="match status" value="1"/>
</dbReference>
<evidence type="ECO:0000256" key="3">
    <source>
        <dbReference type="ARBA" id="ARBA00022475"/>
    </source>
</evidence>
<dbReference type="AlphaFoldDB" id="A0A3P1SMV0"/>
<keyword evidence="5 7" id="KW-1133">Transmembrane helix</keyword>
<evidence type="ECO:0000256" key="1">
    <source>
        <dbReference type="ARBA" id="ARBA00004651"/>
    </source>
</evidence>
<gene>
    <name evidence="8" type="ORF">EHS89_17260</name>
</gene>
<keyword evidence="9" id="KW-1185">Reference proteome</keyword>
<dbReference type="InterPro" id="IPR051907">
    <property type="entry name" value="DoxX-like_oxidoreductase"/>
</dbReference>
<dbReference type="GO" id="GO:0005886">
    <property type="term" value="C:plasma membrane"/>
    <property type="evidence" value="ECO:0007669"/>
    <property type="project" value="UniProtKB-SubCell"/>
</dbReference>
<evidence type="ECO:0000313" key="8">
    <source>
        <dbReference type="EMBL" id="RRC97582.1"/>
    </source>
</evidence>
<dbReference type="Proteomes" id="UP000267535">
    <property type="component" value="Unassembled WGS sequence"/>
</dbReference>